<proteinExistence type="predicted"/>
<feature type="domain" description="POTRA" evidence="6">
    <location>
        <begin position="34"/>
        <end position="105"/>
    </location>
</feature>
<keyword evidence="4" id="KW-0472">Membrane</keyword>
<keyword evidence="3" id="KW-0732">Signal</keyword>
<dbReference type="InterPro" id="IPR039910">
    <property type="entry name" value="D15-like"/>
</dbReference>
<comment type="subcellular location">
    <subcellularLocation>
        <location evidence="1">Membrane</location>
    </subcellularLocation>
</comment>
<evidence type="ECO:0000256" key="4">
    <source>
        <dbReference type="ARBA" id="ARBA00023136"/>
    </source>
</evidence>
<dbReference type="EMBL" id="METM01000024">
    <property type="protein sequence ID" value="OGB89501.1"/>
    <property type="molecule type" value="Genomic_DNA"/>
</dbReference>
<accession>A0A1F4Q0Q5</accession>
<dbReference type="PANTHER" id="PTHR12815">
    <property type="entry name" value="SORTING AND ASSEMBLY MACHINERY SAMM50 PROTEIN FAMILY MEMBER"/>
    <property type="match status" value="1"/>
</dbReference>
<protein>
    <recommendedName>
        <fullName evidence="6">POTRA domain-containing protein</fullName>
    </recommendedName>
</protein>
<name>A0A1F4Q0Q5_UNCSA</name>
<comment type="caution">
    <text evidence="7">The sequence shown here is derived from an EMBL/GenBank/DDBJ whole genome shotgun (WGS) entry which is preliminary data.</text>
</comment>
<evidence type="ECO:0000256" key="2">
    <source>
        <dbReference type="ARBA" id="ARBA00022692"/>
    </source>
</evidence>
<reference evidence="7 8" key="1">
    <citation type="journal article" date="2016" name="Nat. Commun.">
        <title>Thousands of microbial genomes shed light on interconnected biogeochemical processes in an aquifer system.</title>
        <authorList>
            <person name="Anantharaman K."/>
            <person name="Brown C.T."/>
            <person name="Hug L.A."/>
            <person name="Sharon I."/>
            <person name="Castelle C.J."/>
            <person name="Probst A.J."/>
            <person name="Thomas B.C."/>
            <person name="Singh A."/>
            <person name="Wilkins M.J."/>
            <person name="Karaoz U."/>
            <person name="Brodie E.L."/>
            <person name="Williams K.H."/>
            <person name="Hubbard S.S."/>
            <person name="Banfield J.F."/>
        </authorList>
    </citation>
    <scope>NUCLEOTIDE SEQUENCE [LARGE SCALE GENOMIC DNA]</scope>
</reference>
<sequence>MRRLEMKKLNLIILICLCLIGPVLAVTDEISAASTITALEVRGNKAVPAKEIMDAVFTRVGDALNEGKVKGELKAIYSLGYFSDIVPSFEAYSGGTRLVFNVVENPRIDEIVIEGNTVYSTAEIFALLETKKGALLNFKKMQDDIEKINEKYKQAGYILARVIDVEADKKTKKLHFKIVEGVVESISLDGNEATKDYVILRELKTKPGTVLNEEVLKKDLRRVFNLGFFSEVTPNFETGISSEAIVLALKIKETRSSTINFGGGYGEREGWFGFVDLSINNLMGTAQGILIRGQSGQQFSTYQFRYTNPWFLPERLGDRTALTFRRWLTIGRDILLTTQDGLYNGFDFTISKPLREYYNVNWTVGSENVSPYGASVFDAYRSDTFGVGLSYDTRDFWLNPKEGRFYTLDFKQGFKTTSAVTTFTKVGSDVNHYIPVVDNQVLALHAGAGFAVGDVPVGDLYWAGGPNTVRGYYPTEAQTGKRKFIANIEYRLNFSDLFQGVFFYDWGGAWNTVAPDTNQFISGWGPGVRINTPLGPIRLDYGVPAGKQFGEGIMHFSIGQAF</sequence>
<dbReference type="Proteomes" id="UP000178724">
    <property type="component" value="Unassembled WGS sequence"/>
</dbReference>
<evidence type="ECO:0000259" key="6">
    <source>
        <dbReference type="PROSITE" id="PS51779"/>
    </source>
</evidence>
<dbReference type="PANTHER" id="PTHR12815:SF47">
    <property type="entry name" value="TRANSLOCATION AND ASSEMBLY MODULE SUBUNIT TAMA"/>
    <property type="match status" value="1"/>
</dbReference>
<dbReference type="InterPro" id="IPR010827">
    <property type="entry name" value="BamA/TamA_POTRA"/>
</dbReference>
<evidence type="ECO:0000313" key="7">
    <source>
        <dbReference type="EMBL" id="OGB89501.1"/>
    </source>
</evidence>
<gene>
    <name evidence="7" type="ORF">A2625_01115</name>
</gene>
<organism evidence="7 8">
    <name type="scientific">candidate division WOR-1 bacterium RIFCSPHIGHO2_01_FULL_53_15</name>
    <dbReference type="NCBI Taxonomy" id="1802564"/>
    <lineage>
        <taxon>Bacteria</taxon>
        <taxon>Bacillati</taxon>
        <taxon>Saganbacteria</taxon>
    </lineage>
</organism>
<dbReference type="AlphaFoldDB" id="A0A1F4Q0Q5"/>
<dbReference type="Gene3D" id="3.10.20.310">
    <property type="entry name" value="membrane protein fhac"/>
    <property type="match status" value="3"/>
</dbReference>
<dbReference type="InterPro" id="IPR000184">
    <property type="entry name" value="Bac_surfAg_D15"/>
</dbReference>
<keyword evidence="2" id="KW-0812">Transmembrane</keyword>
<dbReference type="Gene3D" id="2.40.160.50">
    <property type="entry name" value="membrane protein fhac: a member of the omp85/tpsb transporter family"/>
    <property type="match status" value="1"/>
</dbReference>
<evidence type="ECO:0000256" key="1">
    <source>
        <dbReference type="ARBA" id="ARBA00004370"/>
    </source>
</evidence>
<dbReference type="Pfam" id="PF07244">
    <property type="entry name" value="POTRA"/>
    <property type="match status" value="3"/>
</dbReference>
<dbReference type="InterPro" id="IPR034746">
    <property type="entry name" value="POTRA"/>
</dbReference>
<dbReference type="Pfam" id="PF01103">
    <property type="entry name" value="Omp85"/>
    <property type="match status" value="1"/>
</dbReference>
<evidence type="ECO:0000256" key="3">
    <source>
        <dbReference type="ARBA" id="ARBA00022729"/>
    </source>
</evidence>
<evidence type="ECO:0000313" key="8">
    <source>
        <dbReference type="Proteomes" id="UP000178724"/>
    </source>
</evidence>
<evidence type="ECO:0000256" key="5">
    <source>
        <dbReference type="ARBA" id="ARBA00023237"/>
    </source>
</evidence>
<feature type="domain" description="POTRA" evidence="6">
    <location>
        <begin position="106"/>
        <end position="181"/>
    </location>
</feature>
<keyword evidence="5" id="KW-0998">Cell outer membrane</keyword>
<dbReference type="PROSITE" id="PS51779">
    <property type="entry name" value="POTRA"/>
    <property type="match status" value="2"/>
</dbReference>
<dbReference type="GO" id="GO:0019867">
    <property type="term" value="C:outer membrane"/>
    <property type="evidence" value="ECO:0007669"/>
    <property type="project" value="InterPro"/>
</dbReference>